<dbReference type="RefSeq" id="XP_002117905.1">
    <property type="nucleotide sequence ID" value="XM_002117869.1"/>
</dbReference>
<dbReference type="Gene3D" id="3.30.420.10">
    <property type="entry name" value="Ribonuclease H-like superfamily/Ribonuclease H"/>
    <property type="match status" value="1"/>
</dbReference>
<organism evidence="1 2">
    <name type="scientific">Trichoplax adhaerens</name>
    <name type="common">Trichoplax reptans</name>
    <dbReference type="NCBI Taxonomy" id="10228"/>
    <lineage>
        <taxon>Eukaryota</taxon>
        <taxon>Metazoa</taxon>
        <taxon>Placozoa</taxon>
        <taxon>Uniplacotomia</taxon>
        <taxon>Trichoplacea</taxon>
        <taxon>Trichoplacidae</taxon>
        <taxon>Trichoplax</taxon>
    </lineage>
</organism>
<dbReference type="GeneID" id="6759118"/>
<evidence type="ECO:0000313" key="1">
    <source>
        <dbReference type="EMBL" id="EDV19572.1"/>
    </source>
</evidence>
<dbReference type="InterPro" id="IPR036397">
    <property type="entry name" value="RNaseH_sf"/>
</dbReference>
<evidence type="ECO:0008006" key="3">
    <source>
        <dbReference type="Google" id="ProtNLM"/>
    </source>
</evidence>
<dbReference type="InParanoid" id="B3SCD8"/>
<dbReference type="AlphaFoldDB" id="B3SCD8"/>
<keyword evidence="2" id="KW-1185">Reference proteome</keyword>
<name>B3SCD8_TRIAD</name>
<protein>
    <recommendedName>
        <fullName evidence="3">Tc1-like transposase DDE domain-containing protein</fullName>
    </recommendedName>
</protein>
<dbReference type="GO" id="GO:0003676">
    <property type="term" value="F:nucleic acid binding"/>
    <property type="evidence" value="ECO:0007669"/>
    <property type="project" value="InterPro"/>
</dbReference>
<dbReference type="CTD" id="6759118"/>
<dbReference type="EMBL" id="DS985270">
    <property type="protein sequence ID" value="EDV19572.1"/>
    <property type="molecule type" value="Genomic_DNA"/>
</dbReference>
<dbReference type="KEGG" id="tad:TRIADDRAFT_33264"/>
<evidence type="ECO:0000313" key="2">
    <source>
        <dbReference type="Proteomes" id="UP000009022"/>
    </source>
</evidence>
<dbReference type="OrthoDB" id="7902892at2759"/>
<feature type="non-terminal residue" evidence="1">
    <location>
        <position position="1"/>
    </location>
</feature>
<reference evidence="1 2" key="1">
    <citation type="journal article" date="2008" name="Nature">
        <title>The Trichoplax genome and the nature of placozoans.</title>
        <authorList>
            <person name="Srivastava M."/>
            <person name="Begovic E."/>
            <person name="Chapman J."/>
            <person name="Putnam N.H."/>
            <person name="Hellsten U."/>
            <person name="Kawashima T."/>
            <person name="Kuo A."/>
            <person name="Mitros T."/>
            <person name="Salamov A."/>
            <person name="Carpenter M.L."/>
            <person name="Signorovitch A.Y."/>
            <person name="Moreno M.A."/>
            <person name="Kamm K."/>
            <person name="Grimwood J."/>
            <person name="Schmutz J."/>
            <person name="Shapiro H."/>
            <person name="Grigoriev I.V."/>
            <person name="Buss L.W."/>
            <person name="Schierwater B."/>
            <person name="Dellaporta S.L."/>
            <person name="Rokhsar D.S."/>
        </authorList>
    </citation>
    <scope>NUCLEOTIDE SEQUENCE [LARGE SCALE GENOMIC DNA]</scope>
    <source>
        <strain evidence="1 2">Grell-BS-1999</strain>
    </source>
</reference>
<gene>
    <name evidence="1" type="ORF">TRIADDRAFT_33264</name>
</gene>
<sequence>DNYFTMLQQYAIPKIASLGLLDNCLFQQDGSPAHYSRSVIDFLYNIFKGRWMGKLNIAAITWPAC</sequence>
<dbReference type="Proteomes" id="UP000009022">
    <property type="component" value="Unassembled WGS sequence"/>
</dbReference>
<proteinExistence type="predicted"/>
<dbReference type="HOGENOM" id="CLU_2856426_0_0_1"/>
<accession>B3SCD8</accession>